<dbReference type="RefSeq" id="WP_203725973.1">
    <property type="nucleotide sequence ID" value="NZ_BAAATX010000002.1"/>
</dbReference>
<evidence type="ECO:0000313" key="5">
    <source>
        <dbReference type="Proteomes" id="UP000637628"/>
    </source>
</evidence>
<dbReference type="EMBL" id="BOML01000013">
    <property type="protein sequence ID" value="GIE00359.1"/>
    <property type="molecule type" value="Genomic_DNA"/>
</dbReference>
<accession>A0ABQ3YSK7</accession>
<dbReference type="PROSITE" id="PS50977">
    <property type="entry name" value="HTH_TETR_2"/>
    <property type="match status" value="1"/>
</dbReference>
<sequence>MSDNSARPRGGRPRRAGVGAAVRQAAEELIAERGYAGTTLDLIAQRAGVAKTTVYRRWRSKSHLAIDTLADLLGDPPAGIDLLSPITWLAAQVREPSVRRLLVGLVGEAGQDESVRAELRARIREPFTRHLVDEFGLSAPDVDLAFDVVVGALLHRLAMTGELTDTDALAVTDLATRLVFGR</sequence>
<dbReference type="Proteomes" id="UP000637628">
    <property type="component" value="Unassembled WGS sequence"/>
</dbReference>
<dbReference type="InterPro" id="IPR050109">
    <property type="entry name" value="HTH-type_TetR-like_transc_reg"/>
</dbReference>
<evidence type="ECO:0000256" key="2">
    <source>
        <dbReference type="PROSITE-ProRule" id="PRU00335"/>
    </source>
</evidence>
<gene>
    <name evidence="4" type="ORF">Adu01nite_17090</name>
</gene>
<dbReference type="PRINTS" id="PR00455">
    <property type="entry name" value="HTHTETR"/>
</dbReference>
<dbReference type="SUPFAM" id="SSF48498">
    <property type="entry name" value="Tetracyclin repressor-like, C-terminal domain"/>
    <property type="match status" value="1"/>
</dbReference>
<dbReference type="InterPro" id="IPR023772">
    <property type="entry name" value="DNA-bd_HTH_TetR-type_CS"/>
</dbReference>
<keyword evidence="5" id="KW-1185">Reference proteome</keyword>
<dbReference type="PANTHER" id="PTHR30055:SF230">
    <property type="entry name" value="TRANSCRIPTIONAL REGULATORY PROTEIN (PROBABLY TETR-FAMILY)-RELATED"/>
    <property type="match status" value="1"/>
</dbReference>
<organism evidence="4 5">
    <name type="scientific">Paractinoplanes durhamensis</name>
    <dbReference type="NCBI Taxonomy" id="113563"/>
    <lineage>
        <taxon>Bacteria</taxon>
        <taxon>Bacillati</taxon>
        <taxon>Actinomycetota</taxon>
        <taxon>Actinomycetes</taxon>
        <taxon>Micromonosporales</taxon>
        <taxon>Micromonosporaceae</taxon>
        <taxon>Paractinoplanes</taxon>
    </lineage>
</organism>
<evidence type="ECO:0000313" key="4">
    <source>
        <dbReference type="EMBL" id="GIE00359.1"/>
    </source>
</evidence>
<dbReference type="SUPFAM" id="SSF46689">
    <property type="entry name" value="Homeodomain-like"/>
    <property type="match status" value="1"/>
</dbReference>
<feature type="DNA-binding region" description="H-T-H motif" evidence="2">
    <location>
        <begin position="39"/>
        <end position="58"/>
    </location>
</feature>
<dbReference type="InterPro" id="IPR009057">
    <property type="entry name" value="Homeodomain-like_sf"/>
</dbReference>
<dbReference type="Gene3D" id="1.10.357.10">
    <property type="entry name" value="Tetracycline Repressor, domain 2"/>
    <property type="match status" value="1"/>
</dbReference>
<evidence type="ECO:0000256" key="1">
    <source>
        <dbReference type="ARBA" id="ARBA00023125"/>
    </source>
</evidence>
<protein>
    <submittedName>
        <fullName evidence="4">TetR family transcriptional regulator</fullName>
    </submittedName>
</protein>
<feature type="domain" description="HTH tetR-type" evidence="3">
    <location>
        <begin position="16"/>
        <end position="76"/>
    </location>
</feature>
<dbReference type="InterPro" id="IPR036271">
    <property type="entry name" value="Tet_transcr_reg_TetR-rel_C_sf"/>
</dbReference>
<name>A0ABQ3YSK7_9ACTN</name>
<dbReference type="InterPro" id="IPR001647">
    <property type="entry name" value="HTH_TetR"/>
</dbReference>
<comment type="caution">
    <text evidence="4">The sequence shown here is derived from an EMBL/GenBank/DDBJ whole genome shotgun (WGS) entry which is preliminary data.</text>
</comment>
<proteinExistence type="predicted"/>
<dbReference type="Pfam" id="PF00440">
    <property type="entry name" value="TetR_N"/>
    <property type="match status" value="1"/>
</dbReference>
<dbReference type="PANTHER" id="PTHR30055">
    <property type="entry name" value="HTH-TYPE TRANSCRIPTIONAL REGULATOR RUTR"/>
    <property type="match status" value="1"/>
</dbReference>
<reference evidence="4 5" key="1">
    <citation type="submission" date="2021-01" db="EMBL/GenBank/DDBJ databases">
        <title>Whole genome shotgun sequence of Actinoplanes durhamensis NBRC 14914.</title>
        <authorList>
            <person name="Komaki H."/>
            <person name="Tamura T."/>
        </authorList>
    </citation>
    <scope>NUCLEOTIDE SEQUENCE [LARGE SCALE GENOMIC DNA]</scope>
    <source>
        <strain evidence="4 5">NBRC 14914</strain>
    </source>
</reference>
<keyword evidence="1 2" id="KW-0238">DNA-binding</keyword>
<evidence type="ECO:0000259" key="3">
    <source>
        <dbReference type="PROSITE" id="PS50977"/>
    </source>
</evidence>
<dbReference type="PROSITE" id="PS01081">
    <property type="entry name" value="HTH_TETR_1"/>
    <property type="match status" value="1"/>
</dbReference>